<organism evidence="1">
    <name type="scientific">Ophidiomyces ophidiicola</name>
    <dbReference type="NCBI Taxonomy" id="1387563"/>
    <lineage>
        <taxon>Eukaryota</taxon>
        <taxon>Fungi</taxon>
        <taxon>Dikarya</taxon>
        <taxon>Ascomycota</taxon>
        <taxon>Pezizomycotina</taxon>
        <taxon>Eurotiomycetes</taxon>
        <taxon>Eurotiomycetidae</taxon>
        <taxon>Onygenales</taxon>
        <taxon>Onygenaceae</taxon>
        <taxon>Ophidiomyces</taxon>
    </lineage>
</organism>
<name>A0ACB8UPY7_9EURO</name>
<sequence length="356" mass="40972">MRAEPEIPDGVGVLSFSIKHEFIVKVNIPETLGSQALGLSYVQNMRSVHERIIEYLRRFGVRTNDYRAYNGDLAAWTVEKGVDIKIHEVSDPDHGSDDWGFFEVRLGTPVYPYFRPFFFEIDRVLTLMKDGYVTILNSSCSLTVHVGRLEGLYPERYESFGFSIGVVQTVLEFVWKFEAQINALHPQHRIWGNPYCITPSRLLDHMDSRTISRAIWRCKNMAELYDLWEGKLNVQQAFRSAPIYGIRGLTNFGDRGISNGTMRFSQHQGTLDFEEVKNWVWFIGCLVQLSLDRGCCGIPLNILGFAERQVKLDELSAREFIRRVGMNDQYKYYKQRLAAEEELLGPCFEPGKPEGT</sequence>
<dbReference type="EMBL" id="JALBCA010000115">
    <property type="protein sequence ID" value="KAI2382627.1"/>
    <property type="molecule type" value="Genomic_DNA"/>
</dbReference>
<comment type="caution">
    <text evidence="1">The sequence shown here is derived from an EMBL/GenBank/DDBJ whole genome shotgun (WGS) entry which is preliminary data.</text>
</comment>
<accession>A0ACB8UPY7</accession>
<reference evidence="1" key="1">
    <citation type="journal article" date="2022" name="bioRxiv">
        <title>Population genetic analysis of Ophidiomyces ophidiicola, the causative agent of snake fungal disease, indicates recent introductions to the USA.</title>
        <authorList>
            <person name="Ladner J.T."/>
            <person name="Palmer J.M."/>
            <person name="Ettinger C.L."/>
            <person name="Stajich J.E."/>
            <person name="Farrell T.M."/>
            <person name="Glorioso B.M."/>
            <person name="Lawson B."/>
            <person name="Price S.J."/>
            <person name="Stengle A.G."/>
            <person name="Grear D.A."/>
            <person name="Lorch J.M."/>
        </authorList>
    </citation>
    <scope>NUCLEOTIDE SEQUENCE</scope>
    <source>
        <strain evidence="1">NWHC 24266-5</strain>
    </source>
</reference>
<evidence type="ECO:0000313" key="1">
    <source>
        <dbReference type="EMBL" id="KAI2382627.1"/>
    </source>
</evidence>
<proteinExistence type="predicted"/>
<gene>
    <name evidence="1" type="ORF">LOY88_005849</name>
</gene>
<protein>
    <submittedName>
        <fullName evidence="1">Uncharacterized protein</fullName>
    </submittedName>
</protein>